<accession>A0A3L6E0Z7</accession>
<keyword evidence="4" id="KW-1133">Transmembrane helix</keyword>
<dbReference type="PANTHER" id="PTHR19229">
    <property type="entry name" value="ATP-BINDING CASSETTE TRANSPORTER SUBFAMILY A ABCA"/>
    <property type="match status" value="1"/>
</dbReference>
<name>A0A3L6E0Z7_MAIZE</name>
<evidence type="ECO:0000256" key="3">
    <source>
        <dbReference type="ARBA" id="ARBA00022840"/>
    </source>
</evidence>
<dbReference type="PROSITE" id="PS50893">
    <property type="entry name" value="ABC_TRANSPORTER_2"/>
    <property type="match status" value="1"/>
</dbReference>
<feature type="transmembrane region" description="Helical" evidence="4">
    <location>
        <begin position="35"/>
        <end position="53"/>
    </location>
</feature>
<dbReference type="SMART" id="SM00382">
    <property type="entry name" value="AAA"/>
    <property type="match status" value="1"/>
</dbReference>
<dbReference type="Pfam" id="PF24526">
    <property type="entry name" value="ABCA12_C"/>
    <property type="match status" value="1"/>
</dbReference>
<dbReference type="InterPro" id="IPR003439">
    <property type="entry name" value="ABC_transporter-like_ATP-bd"/>
</dbReference>
<dbReference type="InterPro" id="IPR027417">
    <property type="entry name" value="P-loop_NTPase"/>
</dbReference>
<proteinExistence type="inferred from homology"/>
<comment type="caution">
    <text evidence="6">The sequence shown here is derived from an EMBL/GenBank/DDBJ whole genome shotgun (WGS) entry which is preliminary data.</text>
</comment>
<evidence type="ECO:0000313" key="6">
    <source>
        <dbReference type="EMBL" id="PWZ13877.1"/>
    </source>
</evidence>
<evidence type="ECO:0000259" key="5">
    <source>
        <dbReference type="PROSITE" id="PS50893"/>
    </source>
</evidence>
<sequence length="918" mass="103335">MDSPRGPASFATQANALLRKNLCVQKRNLKTNIGITFFPILICVLLIVLQNVINSELDKPKYKCGCVCLETSANGRCVRKECGIQYSTLDQVGSCPIPSPPQWPALIQIPRADFRAARTFSQLFNDLPDPFCRDSWSCPATVLVTGKDRAVAEAISRGLFPVLSPSLNATDLLDLFSKIVAGSDTQPWYTQLLEPAFFSGRTLYVIQPECTPVMSQTITYNTGGIPFQLSYDFLGTTQYGLGVNVWYNSTYNDNNAYSFISTLRVPRLVNAVSNAYLKLIKGTGVDMLLEFVKDMPKVGTSFQLDLSSLLSVLFFTWIIELLFPVMLTYLVYEKQQKLRIMMKMHGLKDGPYWLISYSYFLALSIVYMLFFMIFGSLIGLNFFRVNEYSIQAVFFFVCINLQIALAFFVASFFLSVKMATVIGYMYVFGSGLLGAFLFRFFVEDKTFPYGWTLVMEIVPGFSLYRGLYELGQYAFSGSSIGTTGMTWRSLKDPLNGMRDVMIVMSVEWAVLLILAFYLDQTSLLGGGVRKNPFFCFRCLQKKCATSLHEPSFVQQDSKVILDMEKSDVALERKVVEQFLIDPNANQAIICDNLRKVYHGRDGNPDKLAVRGLSLVLQKGQCFGMLGPNGAGKTSFINMMIGLIKPTSGTAYVHGMDINMDMGDIYTNMGVCPQQNLLWETLTGKEHLFFYGRLKNLKGSALMKFSFWKLSSYLRACYNHIFSELFHCQAVDHSLKSVNLSHAPDGLCNLTNVHQVVFMDEPSTGMDPASRNNLWNVVKEAKKNRAIILTTHSMEEAEVLCDRLGIFVDGDFQCLGNPKELKARYGGTYIFTVTTPPDQEMEVEHLVRQFSPSANKIYHLSGTQKFELPKQEVKIAHVFDMVEKAKRRLSIHAWGLVDTTLEDVFIKVARGAQVFNEFA</sequence>
<comment type="similarity">
    <text evidence="1">Belongs to the ABC transporter superfamily. ABCA family. CPR flippase (TC 3.A.1.211) subfamily.</text>
</comment>
<organism evidence="6">
    <name type="scientific">Zea mays</name>
    <name type="common">Maize</name>
    <dbReference type="NCBI Taxonomy" id="4577"/>
    <lineage>
        <taxon>Eukaryota</taxon>
        <taxon>Viridiplantae</taxon>
        <taxon>Streptophyta</taxon>
        <taxon>Embryophyta</taxon>
        <taxon>Tracheophyta</taxon>
        <taxon>Spermatophyta</taxon>
        <taxon>Magnoliopsida</taxon>
        <taxon>Liliopsida</taxon>
        <taxon>Poales</taxon>
        <taxon>Poaceae</taxon>
        <taxon>PACMAD clade</taxon>
        <taxon>Panicoideae</taxon>
        <taxon>Andropogonodae</taxon>
        <taxon>Andropogoneae</taxon>
        <taxon>Tripsacinae</taxon>
        <taxon>Zea</taxon>
    </lineage>
</organism>
<dbReference type="EMBL" id="NCVQ01000008">
    <property type="protein sequence ID" value="PWZ13877.1"/>
    <property type="molecule type" value="Genomic_DNA"/>
</dbReference>
<protein>
    <submittedName>
        <fullName evidence="6">ABC transporter A family member 7</fullName>
    </submittedName>
</protein>
<evidence type="ECO:0000256" key="1">
    <source>
        <dbReference type="ARBA" id="ARBA00008526"/>
    </source>
</evidence>
<keyword evidence="4" id="KW-0812">Transmembrane</keyword>
<evidence type="ECO:0000256" key="2">
    <source>
        <dbReference type="ARBA" id="ARBA00022741"/>
    </source>
</evidence>
<dbReference type="Gene3D" id="3.40.50.300">
    <property type="entry name" value="P-loop containing nucleotide triphosphate hydrolases"/>
    <property type="match status" value="1"/>
</dbReference>
<feature type="transmembrane region" description="Helical" evidence="4">
    <location>
        <begin position="309"/>
        <end position="332"/>
    </location>
</feature>
<dbReference type="CDD" id="cd03263">
    <property type="entry name" value="ABC_subfamily_A"/>
    <property type="match status" value="1"/>
</dbReference>
<feature type="transmembrane region" description="Helical" evidence="4">
    <location>
        <begin position="352"/>
        <end position="378"/>
    </location>
</feature>
<dbReference type="GO" id="GO:0016887">
    <property type="term" value="F:ATP hydrolysis activity"/>
    <property type="evidence" value="ECO:0007669"/>
    <property type="project" value="InterPro"/>
</dbReference>
<dbReference type="GO" id="GO:0140359">
    <property type="term" value="F:ABC-type transporter activity"/>
    <property type="evidence" value="ECO:0007669"/>
    <property type="project" value="InterPro"/>
</dbReference>
<dbReference type="ExpressionAtlas" id="A0A3L6E0Z7">
    <property type="expression patterns" value="baseline and differential"/>
</dbReference>
<dbReference type="Pfam" id="PF00005">
    <property type="entry name" value="ABC_tran"/>
    <property type="match status" value="1"/>
</dbReference>
<dbReference type="GO" id="GO:0005524">
    <property type="term" value="F:ATP binding"/>
    <property type="evidence" value="ECO:0007669"/>
    <property type="project" value="UniProtKB-KW"/>
</dbReference>
<evidence type="ECO:0000256" key="4">
    <source>
        <dbReference type="SAM" id="Phobius"/>
    </source>
</evidence>
<feature type="transmembrane region" description="Helical" evidence="4">
    <location>
        <begin position="421"/>
        <end position="442"/>
    </location>
</feature>
<dbReference type="InterPro" id="IPR003593">
    <property type="entry name" value="AAA+_ATPase"/>
</dbReference>
<dbReference type="AlphaFoldDB" id="A0A3L6E0Z7"/>
<keyword evidence="2" id="KW-0547">Nucleotide-binding</keyword>
<dbReference type="GO" id="GO:0016020">
    <property type="term" value="C:membrane"/>
    <property type="evidence" value="ECO:0007669"/>
    <property type="project" value="InterPro"/>
</dbReference>
<keyword evidence="3" id="KW-0067">ATP-binding</keyword>
<feature type="domain" description="ABC transporter" evidence="5">
    <location>
        <begin position="588"/>
        <end position="833"/>
    </location>
</feature>
<keyword evidence="4" id="KW-0472">Membrane</keyword>
<dbReference type="PANTHER" id="PTHR19229:SF154">
    <property type="entry name" value="ABC TRANSPORTER A FAMILY MEMBER 3-RELATED"/>
    <property type="match status" value="1"/>
</dbReference>
<reference evidence="6" key="1">
    <citation type="journal article" date="2018" name="Nat. Genet.">
        <title>Extensive intraspecific gene order and gene structural variations between Mo17 and other maize genomes.</title>
        <authorList>
            <person name="Sun S."/>
            <person name="Zhou Y."/>
            <person name="Chen J."/>
            <person name="Shi J."/>
            <person name="Zhao H."/>
            <person name="Zhao H."/>
            <person name="Song W."/>
            <person name="Zhang M."/>
            <person name="Cui Y."/>
            <person name="Dong X."/>
            <person name="Liu H."/>
            <person name="Ma X."/>
            <person name="Jiao Y."/>
            <person name="Wang B."/>
            <person name="Wei X."/>
            <person name="Stein J.C."/>
            <person name="Glaubitz J.C."/>
            <person name="Lu F."/>
            <person name="Yu G."/>
            <person name="Liang C."/>
            <person name="Fengler K."/>
            <person name="Li B."/>
            <person name="Rafalski A."/>
            <person name="Schnable P.S."/>
            <person name="Ware D.H."/>
            <person name="Buckler E.S."/>
            <person name="Lai J."/>
        </authorList>
    </citation>
    <scope>NUCLEOTIDE SEQUENCE [LARGE SCALE GENOMIC DNA]</scope>
    <source>
        <tissue evidence="6">Seedling</tissue>
    </source>
</reference>
<dbReference type="Proteomes" id="UP000251960">
    <property type="component" value="Chromosome 7"/>
</dbReference>
<dbReference type="InterPro" id="IPR026082">
    <property type="entry name" value="ABCA"/>
</dbReference>
<dbReference type="SUPFAM" id="SSF52540">
    <property type="entry name" value="P-loop containing nucleoside triphosphate hydrolases"/>
    <property type="match status" value="1"/>
</dbReference>
<feature type="transmembrane region" description="Helical" evidence="4">
    <location>
        <begin position="390"/>
        <end position="414"/>
    </location>
</feature>
<gene>
    <name evidence="6" type="primary">ABCA7_1</name>
    <name evidence="6" type="ORF">Zm00014a_014950</name>
</gene>